<keyword evidence="3 5" id="KW-0808">Transferase</keyword>
<keyword evidence="6" id="KW-1185">Reference proteome</keyword>
<dbReference type="InterPro" id="IPR029063">
    <property type="entry name" value="SAM-dependent_MTases_sf"/>
</dbReference>
<evidence type="ECO:0000256" key="1">
    <source>
        <dbReference type="ARBA" id="ARBA00008361"/>
    </source>
</evidence>
<gene>
    <name evidence="5" type="ORF">BDD14_4333</name>
</gene>
<dbReference type="EMBL" id="SHKW01000001">
    <property type="protein sequence ID" value="RZU42738.1"/>
    <property type="molecule type" value="Genomic_DNA"/>
</dbReference>
<keyword evidence="2 5" id="KW-0489">Methyltransferase</keyword>
<dbReference type="OrthoDB" id="9797252at2"/>
<accession>A0A4Q7YYA9</accession>
<dbReference type="Proteomes" id="UP000292958">
    <property type="component" value="Unassembled WGS sequence"/>
</dbReference>
<dbReference type="Pfam" id="PF08241">
    <property type="entry name" value="Methyltransf_11"/>
    <property type="match status" value="1"/>
</dbReference>
<comment type="caution">
    <text evidence="5">The sequence shown here is derived from an EMBL/GenBank/DDBJ whole genome shotgun (WGS) entry which is preliminary data.</text>
</comment>
<sequence length="254" mass="29348">MKSVRRFDGKVVEYARYRERYSPEIVLPILREFCGLTSDWLIADIGAGTGMLSDIFLANGNRTCAVEPNSEMRQMCRALHEDDRLLQIVDGTAEDTNLESGSVDMVSAGRAMHWFDRQKALAEFRRILKPDGWIAVVAFGRTEKGREENQVFEQLLREFSPDQADTHAGYQVYRNLKSDLPRDFHHEEILGTMSLSWEDLRGMTLSLSHSPSKDHPSFPLFEKALRDYFERFAADGEVLLETRYWINVGRFNRF</sequence>
<evidence type="ECO:0000256" key="2">
    <source>
        <dbReference type="ARBA" id="ARBA00022603"/>
    </source>
</evidence>
<dbReference type="GO" id="GO:0032259">
    <property type="term" value="P:methylation"/>
    <property type="evidence" value="ECO:0007669"/>
    <property type="project" value="UniProtKB-KW"/>
</dbReference>
<evidence type="ECO:0000313" key="5">
    <source>
        <dbReference type="EMBL" id="RZU42738.1"/>
    </source>
</evidence>
<dbReference type="GO" id="GO:0008757">
    <property type="term" value="F:S-adenosylmethionine-dependent methyltransferase activity"/>
    <property type="evidence" value="ECO:0007669"/>
    <property type="project" value="InterPro"/>
</dbReference>
<dbReference type="PANTHER" id="PTHR44942">
    <property type="entry name" value="METHYLTRANSF_11 DOMAIN-CONTAINING PROTEIN"/>
    <property type="match status" value="1"/>
</dbReference>
<dbReference type="RefSeq" id="WP_130420762.1">
    <property type="nucleotide sequence ID" value="NZ_SHKW01000001.1"/>
</dbReference>
<feature type="domain" description="Methyltransferase type 11" evidence="4">
    <location>
        <begin position="44"/>
        <end position="135"/>
    </location>
</feature>
<dbReference type="InterPro" id="IPR051052">
    <property type="entry name" value="Diverse_substrate_MTase"/>
</dbReference>
<dbReference type="SUPFAM" id="SSF53335">
    <property type="entry name" value="S-adenosyl-L-methionine-dependent methyltransferases"/>
    <property type="match status" value="1"/>
</dbReference>
<name>A0A4Q7YYA9_9BACT</name>
<evidence type="ECO:0000313" key="6">
    <source>
        <dbReference type="Proteomes" id="UP000292958"/>
    </source>
</evidence>
<dbReference type="CDD" id="cd02440">
    <property type="entry name" value="AdoMet_MTases"/>
    <property type="match status" value="1"/>
</dbReference>
<dbReference type="AlphaFoldDB" id="A0A4Q7YYA9"/>
<dbReference type="PANTHER" id="PTHR44942:SF4">
    <property type="entry name" value="METHYLTRANSFERASE TYPE 11 DOMAIN-CONTAINING PROTEIN"/>
    <property type="match status" value="1"/>
</dbReference>
<evidence type="ECO:0000259" key="4">
    <source>
        <dbReference type="Pfam" id="PF08241"/>
    </source>
</evidence>
<comment type="similarity">
    <text evidence="1">Belongs to the methyltransferase superfamily.</text>
</comment>
<evidence type="ECO:0000256" key="3">
    <source>
        <dbReference type="ARBA" id="ARBA00022679"/>
    </source>
</evidence>
<proteinExistence type="inferred from homology"/>
<dbReference type="Gene3D" id="3.40.50.150">
    <property type="entry name" value="Vaccinia Virus protein VP39"/>
    <property type="match status" value="1"/>
</dbReference>
<organism evidence="5 6">
    <name type="scientific">Edaphobacter modestus</name>
    <dbReference type="NCBI Taxonomy" id="388466"/>
    <lineage>
        <taxon>Bacteria</taxon>
        <taxon>Pseudomonadati</taxon>
        <taxon>Acidobacteriota</taxon>
        <taxon>Terriglobia</taxon>
        <taxon>Terriglobales</taxon>
        <taxon>Acidobacteriaceae</taxon>
        <taxon>Edaphobacter</taxon>
    </lineage>
</organism>
<dbReference type="InterPro" id="IPR013216">
    <property type="entry name" value="Methyltransf_11"/>
</dbReference>
<protein>
    <submittedName>
        <fullName evidence="5">Methyltransferase family protein</fullName>
    </submittedName>
</protein>
<reference evidence="5 6" key="1">
    <citation type="submission" date="2019-02" db="EMBL/GenBank/DDBJ databases">
        <title>Genomic Encyclopedia of Archaeal and Bacterial Type Strains, Phase II (KMG-II): from individual species to whole genera.</title>
        <authorList>
            <person name="Goeker M."/>
        </authorList>
    </citation>
    <scope>NUCLEOTIDE SEQUENCE [LARGE SCALE GENOMIC DNA]</scope>
    <source>
        <strain evidence="5 6">DSM 18101</strain>
    </source>
</reference>